<keyword evidence="3" id="KW-1185">Reference proteome</keyword>
<feature type="domain" description="FAS1" evidence="1">
    <location>
        <begin position="187"/>
        <end position="346"/>
    </location>
</feature>
<organism evidence="2 3">
    <name type="scientific">Bacteroides luti</name>
    <dbReference type="NCBI Taxonomy" id="1297750"/>
    <lineage>
        <taxon>Bacteria</taxon>
        <taxon>Pseudomonadati</taxon>
        <taxon>Bacteroidota</taxon>
        <taxon>Bacteroidia</taxon>
        <taxon>Bacteroidales</taxon>
        <taxon>Bacteroidaceae</taxon>
        <taxon>Bacteroides</taxon>
    </lineage>
</organism>
<dbReference type="InterPro" id="IPR036378">
    <property type="entry name" value="FAS1_dom_sf"/>
</dbReference>
<evidence type="ECO:0000313" key="2">
    <source>
        <dbReference type="EMBL" id="SHF85253.1"/>
    </source>
</evidence>
<gene>
    <name evidence="2" type="ORF">SAMN05444405_11542</name>
</gene>
<dbReference type="STRING" id="1297750.SAMN05444405_11542"/>
<dbReference type="PANTHER" id="PTHR10900:SF77">
    <property type="entry name" value="FI19380P1"/>
    <property type="match status" value="1"/>
</dbReference>
<accession>A0A1M5F141</accession>
<reference evidence="2 3" key="1">
    <citation type="submission" date="2016-11" db="EMBL/GenBank/DDBJ databases">
        <authorList>
            <person name="Jaros S."/>
            <person name="Januszkiewicz K."/>
            <person name="Wedrychowicz H."/>
        </authorList>
    </citation>
    <scope>NUCLEOTIDE SEQUENCE [LARGE SCALE GENOMIC DNA]</scope>
    <source>
        <strain evidence="2 3">DSM 26991</strain>
    </source>
</reference>
<dbReference type="InterPro" id="IPR050904">
    <property type="entry name" value="Adhesion/Biosynth-related"/>
</dbReference>
<dbReference type="Proteomes" id="UP000184509">
    <property type="component" value="Unassembled WGS sequence"/>
</dbReference>
<dbReference type="SMART" id="SM00554">
    <property type="entry name" value="FAS1"/>
    <property type="match status" value="2"/>
</dbReference>
<dbReference type="PROSITE" id="PS51257">
    <property type="entry name" value="PROKAR_LIPOPROTEIN"/>
    <property type="match status" value="1"/>
</dbReference>
<protein>
    <submittedName>
        <fullName evidence="2">Uncaracterized surface protein containing fasciclin (FAS1) repeats</fullName>
    </submittedName>
</protein>
<dbReference type="PANTHER" id="PTHR10900">
    <property type="entry name" value="PERIOSTIN-RELATED"/>
    <property type="match status" value="1"/>
</dbReference>
<evidence type="ECO:0000313" key="3">
    <source>
        <dbReference type="Proteomes" id="UP000184509"/>
    </source>
</evidence>
<dbReference type="Pfam" id="PF02469">
    <property type="entry name" value="Fasciclin"/>
    <property type="match status" value="2"/>
</dbReference>
<evidence type="ECO:0000259" key="1">
    <source>
        <dbReference type="PROSITE" id="PS50213"/>
    </source>
</evidence>
<dbReference type="EMBL" id="FQTV01000015">
    <property type="protein sequence ID" value="SHF85253.1"/>
    <property type="molecule type" value="Genomic_DNA"/>
</dbReference>
<proteinExistence type="predicted"/>
<sequence>MKRNKLINISLPIWLFCVLALITGLSSCETELEKGVYKTADLQMIDEYMENKDANLSEFLQIIDKADYRGMLHAYGTYTCFAPTNAAIDNYLKEKGKTLEGLTKEEAEQIVKFHVINDTISTLDFVDGRLPSTNINRDYLTTKTEVDNAGDVYIKVNRQARITAKNILLGNGYIHVVDNVLKPAQLTLAQTFAALPDAEYSLMKEIAVAADFNSTLQTQESGKYFTFFVQDNKTFEDLGIKTVEDLLVRLRKNSPAISDDKVLLYNFLAYHTVGGRVYVTDLMATSSLPTLVKNQPLTFQLNNEFLVINEFKVGQLNEEGIQVDRNSEYSDLTCTNGVMHRILGQIEIKKRKAYRVYWDMADMPEIKALKGYRKAGTTQVFLSGELSEMTWGGKSNPTVTYIANGTSWNEKGQYVYGDMMRFRICTNVMQWVEFKMPLLVEGTYKVWISWRRANPATFRTSFKQDGQEDQILPTVVDMSSYMPIYWQNTEKTILDGDKMESEGWKQYNAKKVNSVMCCKLMGTIKVLSTGRHILRLDALSGSKGYGNDWDMIQFIPVDEDQQWPKIAMNGDWIENGTLDNQIFPDGQ</sequence>
<dbReference type="Gene3D" id="2.30.180.10">
    <property type="entry name" value="FAS1 domain"/>
    <property type="match status" value="2"/>
</dbReference>
<dbReference type="PROSITE" id="PS50213">
    <property type="entry name" value="FAS1"/>
    <property type="match status" value="2"/>
</dbReference>
<dbReference type="AlphaFoldDB" id="A0A1M5F141"/>
<dbReference type="SUPFAM" id="SSF82153">
    <property type="entry name" value="FAS1 domain"/>
    <property type="match status" value="2"/>
</dbReference>
<feature type="domain" description="FAS1" evidence="1">
    <location>
        <begin position="43"/>
        <end position="181"/>
    </location>
</feature>
<name>A0A1M5F141_9BACE</name>
<dbReference type="InterPro" id="IPR000782">
    <property type="entry name" value="FAS1_domain"/>
</dbReference>
<dbReference type="RefSeq" id="WP_175550524.1">
    <property type="nucleotide sequence ID" value="NZ_FQTV01000015.1"/>
</dbReference>